<organism evidence="2 3">
    <name type="scientific">Candidatus Enterococcus wittei</name>
    <dbReference type="NCBI Taxonomy" id="1987383"/>
    <lineage>
        <taxon>Bacteria</taxon>
        <taxon>Bacillati</taxon>
        <taxon>Bacillota</taxon>
        <taxon>Bacilli</taxon>
        <taxon>Lactobacillales</taxon>
        <taxon>Enterococcaceae</taxon>
        <taxon>Enterococcus</taxon>
    </lineage>
</organism>
<dbReference type="Proteomes" id="UP000194933">
    <property type="component" value="Unassembled WGS sequence"/>
</dbReference>
<feature type="transmembrane region" description="Helical" evidence="1">
    <location>
        <begin position="6"/>
        <end position="26"/>
    </location>
</feature>
<proteinExistence type="predicted"/>
<name>A0A242JZX0_9ENTE</name>
<gene>
    <name evidence="2" type="ORF">A5844_001952</name>
</gene>
<dbReference type="STRING" id="1987383.A5844_001952"/>
<dbReference type="AlphaFoldDB" id="A0A242JZX0"/>
<evidence type="ECO:0000313" key="2">
    <source>
        <dbReference type="EMBL" id="OTP10253.1"/>
    </source>
</evidence>
<comment type="caution">
    <text evidence="2">The sequence shown here is derived from an EMBL/GenBank/DDBJ whole genome shotgun (WGS) entry which is preliminary data.</text>
</comment>
<protein>
    <submittedName>
        <fullName evidence="2">Uncharacterized protein</fullName>
    </submittedName>
</protein>
<reference evidence="2 3" key="1">
    <citation type="submission" date="2017-05" db="EMBL/GenBank/DDBJ databases">
        <title>The Genome Sequence of Enterococcus sp. 10A9_DIV0425.</title>
        <authorList>
            <consortium name="The Broad Institute Genomics Platform"/>
            <consortium name="The Broad Institute Genomic Center for Infectious Diseases"/>
            <person name="Earl A."/>
            <person name="Manson A."/>
            <person name="Schwartman J."/>
            <person name="Gilmore M."/>
            <person name="Abouelleil A."/>
            <person name="Cao P."/>
            <person name="Chapman S."/>
            <person name="Cusick C."/>
            <person name="Shea T."/>
            <person name="Young S."/>
            <person name="Neafsey D."/>
            <person name="Nusbaum C."/>
            <person name="Birren B."/>
        </authorList>
    </citation>
    <scope>NUCLEOTIDE SEQUENCE [LARGE SCALE GENOMIC DNA]</scope>
    <source>
        <strain evidence="2 3">10A9_DIV0425</strain>
    </source>
</reference>
<keyword evidence="1" id="KW-1133">Transmembrane helix</keyword>
<sequence>MKINHRLFIGLFVVFLIVIIFSLNIGRSLAMKSLEKEQQSLIKPVDLFKEKQVIDFLRSFYTFEQVGDNYGNYKDLLSKELQMKEAERNQLQTNPQFFGHGEYVKSEIYLKKDERDEVEVICIVYFKTSLMNDEGTVITKGINNQAMLKLFYVYDSKKNLFLVTDYENLESFDG</sequence>
<dbReference type="EMBL" id="NGMO01000003">
    <property type="protein sequence ID" value="OTP10253.1"/>
    <property type="molecule type" value="Genomic_DNA"/>
</dbReference>
<keyword evidence="1" id="KW-0472">Membrane</keyword>
<accession>A0A242JZX0</accession>
<evidence type="ECO:0000256" key="1">
    <source>
        <dbReference type="SAM" id="Phobius"/>
    </source>
</evidence>
<keyword evidence="1" id="KW-0812">Transmembrane</keyword>
<keyword evidence="3" id="KW-1185">Reference proteome</keyword>
<evidence type="ECO:0000313" key="3">
    <source>
        <dbReference type="Proteomes" id="UP000194933"/>
    </source>
</evidence>